<accession>A0A5D4TGR1</accession>
<dbReference type="Proteomes" id="UP000324269">
    <property type="component" value="Unassembled WGS sequence"/>
</dbReference>
<gene>
    <name evidence="1" type="ORF">FZC85_22900</name>
</gene>
<dbReference type="PANTHER" id="PTHR40053">
    <property type="entry name" value="SPORULATION-CONTROL PROTEIN SPO0M"/>
    <property type="match status" value="1"/>
</dbReference>
<sequence>MLNKHKKALNKAKFKKKITRTIGSILVDTILPKDEITPGEELVGEVELRSKKGLQEVERIKVSLMQQFMTMDNHISNLPLHSVVMRLTDEQRDADEVTVPFSMTVSLYVPHNIGKRQCWIQTDVDIAYKLDPRDLDFIQVNPHPIVPKVNKVLTERLGMLKTNREEVIYYSGFGGRFVIDKRILNHPLYPMLSKRSVPLVHELEFFPPDEFKEKFKEIEIIYDIHPEGLDLYVELQYFIRKNIGGYFEREALRERGMDEVIHKIRFTNEELEMEEEIASKIFDLLQNAEEPVELRGD</sequence>
<evidence type="ECO:0000313" key="2">
    <source>
        <dbReference type="Proteomes" id="UP000324269"/>
    </source>
</evidence>
<organism evidence="1 2">
    <name type="scientific">Rossellomorea aquimaris</name>
    <dbReference type="NCBI Taxonomy" id="189382"/>
    <lineage>
        <taxon>Bacteria</taxon>
        <taxon>Bacillati</taxon>
        <taxon>Bacillota</taxon>
        <taxon>Bacilli</taxon>
        <taxon>Bacillales</taxon>
        <taxon>Bacillaceae</taxon>
        <taxon>Rossellomorea</taxon>
    </lineage>
</organism>
<dbReference type="EMBL" id="VTEZ01000015">
    <property type="protein sequence ID" value="TYS78240.1"/>
    <property type="molecule type" value="Genomic_DNA"/>
</dbReference>
<dbReference type="AlphaFoldDB" id="A0A5D4TGR1"/>
<proteinExistence type="predicted"/>
<dbReference type="InterPro" id="IPR009776">
    <property type="entry name" value="Spore_0_M"/>
</dbReference>
<protein>
    <submittedName>
        <fullName evidence="1">Uncharacterized protein</fullName>
    </submittedName>
</protein>
<comment type="caution">
    <text evidence="1">The sequence shown here is derived from an EMBL/GenBank/DDBJ whole genome shotgun (WGS) entry which is preliminary data.</text>
</comment>
<dbReference type="OrthoDB" id="2913984at2"/>
<name>A0A5D4TGR1_9BACI</name>
<evidence type="ECO:0000313" key="1">
    <source>
        <dbReference type="EMBL" id="TYS78240.1"/>
    </source>
</evidence>
<dbReference type="Pfam" id="PF07070">
    <property type="entry name" value="Spo0M"/>
    <property type="match status" value="1"/>
</dbReference>
<dbReference type="PANTHER" id="PTHR40053:SF1">
    <property type="entry name" value="SPORULATION-CONTROL PROTEIN SPO0M"/>
    <property type="match status" value="1"/>
</dbReference>
<dbReference type="RefSeq" id="WP_148971344.1">
    <property type="nucleotide sequence ID" value="NZ_JBNIKW010000017.1"/>
</dbReference>
<reference evidence="1 2" key="1">
    <citation type="submission" date="2019-08" db="EMBL/GenBank/DDBJ databases">
        <title>Bacillus genomes from the desert of Cuatro Cienegas, Coahuila.</title>
        <authorList>
            <person name="Olmedo-Alvarez G."/>
        </authorList>
    </citation>
    <scope>NUCLEOTIDE SEQUENCE [LARGE SCALE GENOMIC DNA]</scope>
    <source>
        <strain evidence="1 2">CH87b_3T</strain>
    </source>
</reference>